<comment type="caution">
    <text evidence="1">The sequence shown here is derived from an EMBL/GenBank/DDBJ whole genome shotgun (WGS) entry which is preliminary data.</text>
</comment>
<sequence length="179" mass="20405">MAQQATPYKVHLNLTDTDRSIYESLRMTVARHPSETGQRMISRVLAYALWYQERLAFGRGLSDVDEPALWHKSLDDRIEHWIEVGQPDSDRLIWCSRRAERVSLLAYGNTRVWASRVLPAVAGLKNLHIAALPQEPLDALAEALPRSIDWGVMITDGVIYVSDADVQQELPLEWLMGER</sequence>
<name>A0A7V7GS98_9GAMM</name>
<reference evidence="1 2" key="1">
    <citation type="submission" date="2018-07" db="EMBL/GenBank/DDBJ databases">
        <title>Pseudomonas laoshanensis sp. nov., isolated from soil.</title>
        <authorList>
            <person name="Sun J."/>
            <person name="Yu L."/>
            <person name="Wang M."/>
            <person name="Zhang C."/>
        </authorList>
    </citation>
    <scope>NUCLEOTIDE SEQUENCE [LARGE SCALE GENOMIC DNA]</scope>
    <source>
        <strain evidence="1 2">Y22</strain>
    </source>
</reference>
<evidence type="ECO:0008006" key="3">
    <source>
        <dbReference type="Google" id="ProtNLM"/>
    </source>
</evidence>
<dbReference type="Pfam" id="PF07152">
    <property type="entry name" value="YaeQ"/>
    <property type="match status" value="1"/>
</dbReference>
<dbReference type="EMBL" id="QOVF01000005">
    <property type="protein sequence ID" value="KAA0693185.1"/>
    <property type="molecule type" value="Genomic_DNA"/>
</dbReference>
<dbReference type="AlphaFoldDB" id="A0A7V7GS98"/>
<dbReference type="SUPFAM" id="SSF52980">
    <property type="entry name" value="Restriction endonuclease-like"/>
    <property type="match status" value="1"/>
</dbReference>
<keyword evidence="2" id="KW-1185">Reference proteome</keyword>
<dbReference type="Proteomes" id="UP000463138">
    <property type="component" value="Unassembled WGS sequence"/>
</dbReference>
<organism evidence="1 2">
    <name type="scientific">Halopseudomonas laoshanensis</name>
    <dbReference type="NCBI Taxonomy" id="2268758"/>
    <lineage>
        <taxon>Bacteria</taxon>
        <taxon>Pseudomonadati</taxon>
        <taxon>Pseudomonadota</taxon>
        <taxon>Gammaproteobacteria</taxon>
        <taxon>Pseudomonadales</taxon>
        <taxon>Pseudomonadaceae</taxon>
        <taxon>Halopseudomonas</taxon>
    </lineage>
</organism>
<proteinExistence type="predicted"/>
<dbReference type="PANTHER" id="PTHR38784">
    <property type="entry name" value="SUCROSE PHOSPHORYLASE"/>
    <property type="match status" value="1"/>
</dbReference>
<evidence type="ECO:0000313" key="2">
    <source>
        <dbReference type="Proteomes" id="UP000463138"/>
    </source>
</evidence>
<dbReference type="RefSeq" id="WP_149333442.1">
    <property type="nucleotide sequence ID" value="NZ_QOVF01000005.1"/>
</dbReference>
<dbReference type="Gene3D" id="3.10.640.10">
    <property type="entry name" value="Restriction endonuclease-like alpha-beta roll domain"/>
    <property type="match status" value="1"/>
</dbReference>
<evidence type="ECO:0000313" key="1">
    <source>
        <dbReference type="EMBL" id="KAA0693185.1"/>
    </source>
</evidence>
<dbReference type="InterPro" id="IPR011335">
    <property type="entry name" value="Restrct_endonuc-II-like"/>
</dbReference>
<accession>A0A7V7GS98</accession>
<gene>
    <name evidence="1" type="ORF">DT594_15010</name>
</gene>
<dbReference type="PIRSF" id="PIRSF011484">
    <property type="entry name" value="YaeQ"/>
    <property type="match status" value="1"/>
</dbReference>
<dbReference type="OrthoDB" id="5293309at2"/>
<dbReference type="InterPro" id="IPR009822">
    <property type="entry name" value="YaeQ"/>
</dbReference>
<dbReference type="InterPro" id="IPR038590">
    <property type="entry name" value="YaeQ_sf"/>
</dbReference>
<dbReference type="SMART" id="SM01322">
    <property type="entry name" value="YaeQ"/>
    <property type="match status" value="1"/>
</dbReference>
<protein>
    <recommendedName>
        <fullName evidence="3">YaeQ family protein</fullName>
    </recommendedName>
</protein>
<dbReference type="PANTHER" id="PTHR38784:SF1">
    <property type="entry name" value="SUCROSE PHOSPHORYLASE"/>
    <property type="match status" value="1"/>
</dbReference>